<feature type="domain" description="Retrotransposon hot spot protein N-terminal" evidence="2">
    <location>
        <begin position="1"/>
        <end position="43"/>
    </location>
</feature>
<dbReference type="Proteomes" id="UP000283634">
    <property type="component" value="Unassembled WGS sequence"/>
</dbReference>
<reference evidence="3 4" key="1">
    <citation type="journal article" date="2018" name="BMC Genomics">
        <title>Genomic comparison of Trypanosoma conorhini and Trypanosoma rangeli to Trypanosoma cruzi strains of high and low virulence.</title>
        <authorList>
            <person name="Bradwell K.R."/>
            <person name="Koparde V.N."/>
            <person name="Matveyev A.V."/>
            <person name="Serrano M.G."/>
            <person name="Alves J.M."/>
            <person name="Parikh H."/>
            <person name="Huang B."/>
            <person name="Lee V."/>
            <person name="Espinosa-Alvarez O."/>
            <person name="Ortiz P.A."/>
            <person name="Costa-Martins A.G."/>
            <person name="Teixeira M.M."/>
            <person name="Buck G.A."/>
        </authorList>
    </citation>
    <scope>NUCLEOTIDE SEQUENCE [LARGE SCALE GENOMIC DNA]</scope>
    <source>
        <strain evidence="3 4">AM80</strain>
    </source>
</reference>
<proteinExistence type="predicted"/>
<protein>
    <submittedName>
        <fullName evidence="3">Retrotransposon hot spot (RHS) protein</fullName>
    </submittedName>
</protein>
<dbReference type="EMBL" id="MKGL01000797">
    <property type="protein sequence ID" value="RNE95781.1"/>
    <property type="molecule type" value="Genomic_DNA"/>
</dbReference>
<keyword evidence="4" id="KW-1185">Reference proteome</keyword>
<dbReference type="Pfam" id="PF07999">
    <property type="entry name" value="RHSP"/>
    <property type="match status" value="1"/>
</dbReference>
<dbReference type="AlphaFoldDB" id="A0A422MRH5"/>
<evidence type="ECO:0000259" key="2">
    <source>
        <dbReference type="Pfam" id="PF20445"/>
    </source>
</evidence>
<dbReference type="PANTHER" id="PTHR33129">
    <property type="entry name" value="PROTEIN KINASE DOMAIN-CONTAINING PROTEIN-RELATED"/>
    <property type="match status" value="1"/>
</dbReference>
<accession>A0A422MRH5</accession>
<evidence type="ECO:0000313" key="4">
    <source>
        <dbReference type="Proteomes" id="UP000283634"/>
    </source>
</evidence>
<dbReference type="GeneID" id="40334036"/>
<dbReference type="RefSeq" id="XP_029233400.1">
    <property type="nucleotide sequence ID" value="XM_029386749.1"/>
</dbReference>
<feature type="domain" description="Retrotransposon hot spot protein,C-terminal" evidence="1">
    <location>
        <begin position="57"/>
        <end position="353"/>
    </location>
</feature>
<dbReference type="Pfam" id="PF20445">
    <property type="entry name" value="RHS_N"/>
    <property type="match status" value="1"/>
</dbReference>
<dbReference type="InterPro" id="IPR046836">
    <property type="entry name" value="RHS_C"/>
</dbReference>
<comment type="caution">
    <text evidence="3">The sequence shown here is derived from an EMBL/GenBank/DDBJ whole genome shotgun (WGS) entry which is preliminary data.</text>
</comment>
<dbReference type="InterPro" id="IPR006518">
    <property type="entry name" value="Trypano_RHS"/>
</dbReference>
<dbReference type="PANTHER" id="PTHR33129:SF3">
    <property type="entry name" value="HOT SPOT (RHS) PROTEIN, PUTATIVE-RELATED"/>
    <property type="match status" value="1"/>
</dbReference>
<sequence length="397" mass="45688">MVLSSEQRWPYSLNHAVPIADCYINIEVHRVWRIVEGDLKGVFLPPERDAPYLRRRLLIGTPGIGKSMAAGSYLLYQLLQHGATELHVVVYCFGRNFAYLFDNTARTVTIYEGESNIGRVMVNLARTGMKGYIIIDMAGQFNEPSDNVVPSHEWGIIMLSSPHEDNFKQWAKQAGAVKIIMNCPDENDVKAMCAWEMRNTTEEEQAEYWRRMHMHTHDVGPIPRCIFQFNEYEDRVEEIKDILAGIDASNAVHYGMIGGVEEWPSNDAPHKLMKAVRAIRQRDVEAFVNLPVCFSLGSKLIGRLLEVDEKNGIILRLLKYRRVLFPELLERYTLHVFLRRVFVENVMPGLNELPPQGRRQRQRCVLQSNPEKHPSRPVALITLDHTPLRLDVQYKVL</sequence>
<dbReference type="NCBIfam" id="TIGR01631">
    <property type="entry name" value="Trypano_RHS"/>
    <property type="match status" value="1"/>
</dbReference>
<name>A0A422MRH5_TRYRA</name>
<dbReference type="InterPro" id="IPR046835">
    <property type="entry name" value="RHS_N"/>
</dbReference>
<organism evidence="3 4">
    <name type="scientific">Trypanosoma rangeli</name>
    <dbReference type="NCBI Taxonomy" id="5698"/>
    <lineage>
        <taxon>Eukaryota</taxon>
        <taxon>Discoba</taxon>
        <taxon>Euglenozoa</taxon>
        <taxon>Kinetoplastea</taxon>
        <taxon>Metakinetoplastina</taxon>
        <taxon>Trypanosomatida</taxon>
        <taxon>Trypanosomatidae</taxon>
        <taxon>Trypanosoma</taxon>
        <taxon>Herpetosoma</taxon>
    </lineage>
</organism>
<evidence type="ECO:0000259" key="1">
    <source>
        <dbReference type="Pfam" id="PF07999"/>
    </source>
</evidence>
<dbReference type="VEuPathDB" id="TriTrypDB:TRSC58_07193"/>
<gene>
    <name evidence="3" type="ORF">TraAM80_10103</name>
</gene>
<evidence type="ECO:0000313" key="3">
    <source>
        <dbReference type="EMBL" id="RNE95781.1"/>
    </source>
</evidence>
<dbReference type="InterPro" id="IPR052980">
    <property type="entry name" value="Crinkler_effector"/>
</dbReference>